<accession>A0A7R9A1R1</accession>
<proteinExistence type="inferred from homology"/>
<dbReference type="InterPro" id="IPR036860">
    <property type="entry name" value="SH2_dom_sf"/>
</dbReference>
<feature type="domain" description="Ras-associating" evidence="6">
    <location>
        <begin position="1193"/>
        <end position="1283"/>
    </location>
</feature>
<dbReference type="SUPFAM" id="SSF109993">
    <property type="entry name" value="VPS9 domain"/>
    <property type="match status" value="1"/>
</dbReference>
<dbReference type="InterPro" id="IPR000159">
    <property type="entry name" value="RA_dom"/>
</dbReference>
<keyword evidence="9" id="KW-1185">Reference proteome</keyword>
<feature type="domain" description="VPS9" evidence="7">
    <location>
        <begin position="1017"/>
        <end position="1163"/>
    </location>
</feature>
<feature type="region of interest" description="Disordered" evidence="4">
    <location>
        <begin position="1"/>
        <end position="32"/>
    </location>
</feature>
<evidence type="ECO:0000256" key="3">
    <source>
        <dbReference type="PROSITE-ProRule" id="PRU00191"/>
    </source>
</evidence>
<dbReference type="GO" id="GO:0005096">
    <property type="term" value="F:GTPase activator activity"/>
    <property type="evidence" value="ECO:0007669"/>
    <property type="project" value="UniProtKB-KW"/>
</dbReference>
<dbReference type="PROSITE" id="PS50200">
    <property type="entry name" value="RA"/>
    <property type="match status" value="1"/>
</dbReference>
<feature type="region of interest" description="Disordered" evidence="4">
    <location>
        <begin position="1166"/>
        <end position="1190"/>
    </location>
</feature>
<dbReference type="InterPro" id="IPR003123">
    <property type="entry name" value="VPS9"/>
</dbReference>
<evidence type="ECO:0000313" key="8">
    <source>
        <dbReference type="EMBL" id="CAD7244992.1"/>
    </source>
</evidence>
<feature type="region of interest" description="Disordered" evidence="4">
    <location>
        <begin position="394"/>
        <end position="427"/>
    </location>
</feature>
<evidence type="ECO:0000256" key="4">
    <source>
        <dbReference type="SAM" id="MobiDB-lite"/>
    </source>
</evidence>
<dbReference type="EMBL" id="LR900269">
    <property type="protein sequence ID" value="CAD7244992.1"/>
    <property type="molecule type" value="Genomic_DNA"/>
</dbReference>
<dbReference type="GO" id="GO:0005829">
    <property type="term" value="C:cytosol"/>
    <property type="evidence" value="ECO:0007669"/>
    <property type="project" value="TreeGrafter"/>
</dbReference>
<dbReference type="Pfam" id="PF00017">
    <property type="entry name" value="SH2"/>
    <property type="match status" value="1"/>
</dbReference>
<dbReference type="PANTHER" id="PTHR23101:SF104">
    <property type="entry name" value="PROTEIN SPRINT"/>
    <property type="match status" value="1"/>
</dbReference>
<dbReference type="GO" id="GO:0016192">
    <property type="term" value="P:vesicle-mediated transport"/>
    <property type="evidence" value="ECO:0007669"/>
    <property type="project" value="InterPro"/>
</dbReference>
<dbReference type="SMART" id="SM00252">
    <property type="entry name" value="SH2"/>
    <property type="match status" value="1"/>
</dbReference>
<feature type="compositionally biased region" description="Low complexity" evidence="4">
    <location>
        <begin position="215"/>
        <end position="226"/>
    </location>
</feature>
<dbReference type="GO" id="GO:0007165">
    <property type="term" value="P:signal transduction"/>
    <property type="evidence" value="ECO:0007669"/>
    <property type="project" value="InterPro"/>
</dbReference>
<dbReference type="Gene3D" id="1.20.1050.80">
    <property type="entry name" value="VPS9 domain"/>
    <property type="match status" value="1"/>
</dbReference>
<feature type="compositionally biased region" description="Basic residues" evidence="4">
    <location>
        <begin position="410"/>
        <end position="421"/>
    </location>
</feature>
<dbReference type="CDD" id="cd00173">
    <property type="entry name" value="SH2"/>
    <property type="match status" value="1"/>
</dbReference>
<dbReference type="PANTHER" id="PTHR23101">
    <property type="entry name" value="RAB GDP/GTP EXCHANGE FACTOR"/>
    <property type="match status" value="1"/>
</dbReference>
<dbReference type="InterPro" id="IPR037191">
    <property type="entry name" value="VPS9_dom_sf"/>
</dbReference>
<gene>
    <name evidence="8" type="ORF">DSTB1V02_LOCUS4870</name>
</gene>
<dbReference type="PROSITE" id="PS50001">
    <property type="entry name" value="SH2"/>
    <property type="match status" value="1"/>
</dbReference>
<feature type="compositionally biased region" description="Gly residues" evidence="4">
    <location>
        <begin position="1"/>
        <end position="11"/>
    </location>
</feature>
<dbReference type="SUPFAM" id="SSF54236">
    <property type="entry name" value="Ubiquitin-like"/>
    <property type="match status" value="1"/>
</dbReference>
<dbReference type="SMART" id="SM00167">
    <property type="entry name" value="VPS9"/>
    <property type="match status" value="1"/>
</dbReference>
<feature type="domain" description="SH2" evidence="5">
    <location>
        <begin position="49"/>
        <end position="142"/>
    </location>
</feature>
<evidence type="ECO:0000313" key="9">
    <source>
        <dbReference type="Proteomes" id="UP000677054"/>
    </source>
</evidence>
<dbReference type="Pfam" id="PF02204">
    <property type="entry name" value="VPS9"/>
    <property type="match status" value="1"/>
</dbReference>
<dbReference type="OrthoDB" id="21085at2759"/>
<dbReference type="InterPro" id="IPR045046">
    <property type="entry name" value="Vps9-like"/>
</dbReference>
<dbReference type="GO" id="GO:0031267">
    <property type="term" value="F:small GTPase binding"/>
    <property type="evidence" value="ECO:0007669"/>
    <property type="project" value="TreeGrafter"/>
</dbReference>
<dbReference type="InterPro" id="IPR000980">
    <property type="entry name" value="SH2"/>
</dbReference>
<dbReference type="Gene3D" id="3.30.505.10">
    <property type="entry name" value="SH2 domain"/>
    <property type="match status" value="1"/>
</dbReference>
<dbReference type="Pfam" id="PF00788">
    <property type="entry name" value="RA"/>
    <property type="match status" value="1"/>
</dbReference>
<protein>
    <recommendedName>
        <fullName evidence="10">Protein sprint</fullName>
    </recommendedName>
</protein>
<evidence type="ECO:0000259" key="6">
    <source>
        <dbReference type="PROSITE" id="PS50200"/>
    </source>
</evidence>
<reference evidence="8" key="1">
    <citation type="submission" date="2020-11" db="EMBL/GenBank/DDBJ databases">
        <authorList>
            <person name="Tran Van P."/>
        </authorList>
    </citation>
    <scope>NUCLEOTIDE SEQUENCE</scope>
</reference>
<keyword evidence="3" id="KW-0727">SH2 domain</keyword>
<evidence type="ECO:0000256" key="2">
    <source>
        <dbReference type="ARBA" id="ARBA00022468"/>
    </source>
</evidence>
<evidence type="ECO:0000256" key="1">
    <source>
        <dbReference type="ARBA" id="ARBA00006919"/>
    </source>
</evidence>
<feature type="region of interest" description="Disordered" evidence="4">
    <location>
        <begin position="192"/>
        <end position="245"/>
    </location>
</feature>
<dbReference type="Proteomes" id="UP000677054">
    <property type="component" value="Unassembled WGS sequence"/>
</dbReference>
<dbReference type="PRINTS" id="PR00401">
    <property type="entry name" value="SH2DOMAIN"/>
</dbReference>
<evidence type="ECO:0000259" key="7">
    <source>
        <dbReference type="PROSITE" id="PS51205"/>
    </source>
</evidence>
<feature type="compositionally biased region" description="Pro residues" evidence="4">
    <location>
        <begin position="460"/>
        <end position="470"/>
    </location>
</feature>
<feature type="compositionally biased region" description="Low complexity" evidence="4">
    <location>
        <begin position="192"/>
        <end position="203"/>
    </location>
</feature>
<feature type="region of interest" description="Disordered" evidence="4">
    <location>
        <begin position="632"/>
        <end position="656"/>
    </location>
</feature>
<feature type="compositionally biased region" description="Polar residues" evidence="4">
    <location>
        <begin position="500"/>
        <end position="509"/>
    </location>
</feature>
<dbReference type="SMART" id="SM00314">
    <property type="entry name" value="RA"/>
    <property type="match status" value="1"/>
</dbReference>
<comment type="similarity">
    <text evidence="1">Belongs to the RIN (Ras interaction/interference) family.</text>
</comment>
<feature type="region of interest" description="Disordered" evidence="4">
    <location>
        <begin position="454"/>
        <end position="526"/>
    </location>
</feature>
<name>A0A7R9A1R1_9CRUS</name>
<dbReference type="InterPro" id="IPR029071">
    <property type="entry name" value="Ubiquitin-like_domsf"/>
</dbReference>
<dbReference type="SUPFAM" id="SSF55550">
    <property type="entry name" value="SH2 domain"/>
    <property type="match status" value="1"/>
</dbReference>
<dbReference type="PROSITE" id="PS51205">
    <property type="entry name" value="VPS9"/>
    <property type="match status" value="1"/>
</dbReference>
<feature type="compositionally biased region" description="Basic and acidic residues" evidence="4">
    <location>
        <begin position="512"/>
        <end position="526"/>
    </location>
</feature>
<evidence type="ECO:0008006" key="10">
    <source>
        <dbReference type="Google" id="ProtNLM"/>
    </source>
</evidence>
<dbReference type="CDD" id="cd01776">
    <property type="entry name" value="RA_Rin"/>
    <property type="match status" value="1"/>
</dbReference>
<organism evidence="8">
    <name type="scientific">Darwinula stevensoni</name>
    <dbReference type="NCBI Taxonomy" id="69355"/>
    <lineage>
        <taxon>Eukaryota</taxon>
        <taxon>Metazoa</taxon>
        <taxon>Ecdysozoa</taxon>
        <taxon>Arthropoda</taxon>
        <taxon>Crustacea</taxon>
        <taxon>Oligostraca</taxon>
        <taxon>Ostracoda</taxon>
        <taxon>Podocopa</taxon>
        <taxon>Podocopida</taxon>
        <taxon>Darwinulocopina</taxon>
        <taxon>Darwinuloidea</taxon>
        <taxon>Darwinulidae</taxon>
        <taxon>Darwinula</taxon>
    </lineage>
</organism>
<dbReference type="EMBL" id="CAJPEV010000752">
    <property type="protein sequence ID" value="CAG0888234.1"/>
    <property type="molecule type" value="Genomic_DNA"/>
</dbReference>
<dbReference type="Pfam" id="PF23268">
    <property type="entry name" value="RIN1"/>
    <property type="match status" value="1"/>
</dbReference>
<sequence length="1294" mass="142955">MDEEMNGGGEDGSSSGCSGDDESSADERGGEPPCDIGILERLIRTHPIWYLPGIQRSGAVHLLQGKEEGTFIVRESSKPSTMAISVRLPVEKGPYIEHYLIECQEGKLSLETSTNLFPNIPSLIAHYSQCCDELPVALCLPHVLMTATSRQELASLALLGQEFWGSRLASAPSTPVSLPSYSLESLNQVSMQAQMSNSQSQPSLSTFTRRGQRALSSSHSSLSSYSKGQYPSEDQGHLTTSQSSLSSFGGSQDIIKVQKPTHLALTKTFSSGPPLSPLVLNLQPLSEEGDSPPAMSTFKGKVGSPMTPGSGKVPPPPPPRWCTASNNTYNIPMFNNTEAKVELRPEEFSLDASRQHGIISQLTSVQTEHMLSSFKCVFNDSNHVSALLSPQVEVNGNQTSGTKEEVRKLGSSKRRKKKKSTHYSESDISDIVESPVTYYRSSLADRISDYEDLWSNDAPAAPPPPIPSPARPELSTFRSPRVPQMPLPSTNQVEERTRALSKSESSLTDSYRLGETKEETEEKKETEIIKRPLVPTPSPLYAEPVDAVNEREKFMLVVKRVRKGGPRPRLHRHSDPNIRLPQLLLDLDRGGLEPIMASSQEELQNLSASMDNLLDFNKPKVHWKQAFQDTPFHRSRLGSQKSGQRPRGKPVGVPQIGIWKNGFNETSWQSDSSWEFLHANHNKGYQGSESEDDEDAKGFALYAQCRSLDTSTAGAQNVKPTVDDLILERYPDLKLEDVQVKSSSSCHVSDYDNVGGKDLCFNNKENPYYNPSSLSDDGTATEFSEPWDSSKWEPFLHFFQGKGEQNNNALPPQSLESHNPDIIEQLPGYEKMNPKFWKKDANKNKSKNASGFTSRSIVEVTGRALIDDNSSLMDSIPKQSSRHGREQLLCAPRLQTLKRNHSHTEAGQVIRDYVMALHAEGTNTFAKSVDHFIQCTKEGAESDPFIIMRNVRQFMSGIKNYLVKHGEGDFMSVVEKERNKLKETEFLNLDAILESSMHTLVLAPLREHIYSVLLSEFYRSGALHQLAQSVRKARSSPGIGIQVTRVPNPMSVSVVRHFLLRMEQVSSPLLKLENLLSATTALFMAAKGEAGRRSGGLSMNADDFLPLLMYTIVECGILGLEVEIEYMWALIHPSLHAGEGGYYLALWSGAVYVLKNLATPSASSLNSISSLSSPSQETRGKSPGSQGSSFSDGQGFLRILIPDEDQGSILSRTLPARPGMTTRDVSKMVAHKLHITNPQDFALYKLTDDEEVMLNDSDCPQAIKAEVIASGRKCSFVFKRIEAKIAWPKMTPPS</sequence>
<evidence type="ECO:0000259" key="5">
    <source>
        <dbReference type="PROSITE" id="PS50001"/>
    </source>
</evidence>
<dbReference type="GO" id="GO:0030139">
    <property type="term" value="C:endocytic vesicle"/>
    <property type="evidence" value="ECO:0007669"/>
    <property type="project" value="TreeGrafter"/>
</dbReference>
<keyword evidence="2" id="KW-0343">GTPase activation</keyword>
<dbReference type="GO" id="GO:0005085">
    <property type="term" value="F:guanyl-nucleotide exchange factor activity"/>
    <property type="evidence" value="ECO:0007669"/>
    <property type="project" value="InterPro"/>
</dbReference>